<keyword evidence="1" id="KW-1133">Transmembrane helix</keyword>
<dbReference type="PhylomeDB" id="A0A0G4GYP7"/>
<evidence type="ECO:0000256" key="1">
    <source>
        <dbReference type="SAM" id="Phobius"/>
    </source>
</evidence>
<evidence type="ECO:0000313" key="3">
    <source>
        <dbReference type="Proteomes" id="UP000041254"/>
    </source>
</evidence>
<dbReference type="InParanoid" id="A0A0G4GYP7"/>
<organism evidence="2 3">
    <name type="scientific">Vitrella brassicaformis (strain CCMP3155)</name>
    <dbReference type="NCBI Taxonomy" id="1169540"/>
    <lineage>
        <taxon>Eukaryota</taxon>
        <taxon>Sar</taxon>
        <taxon>Alveolata</taxon>
        <taxon>Colpodellida</taxon>
        <taxon>Vitrellaceae</taxon>
        <taxon>Vitrella</taxon>
    </lineage>
</organism>
<dbReference type="EMBL" id="CDMY01000887">
    <property type="protein sequence ID" value="CEM36331.1"/>
    <property type="molecule type" value="Genomic_DNA"/>
</dbReference>
<protein>
    <submittedName>
        <fullName evidence="2">Uncharacterized protein</fullName>
    </submittedName>
</protein>
<proteinExistence type="predicted"/>
<sequence length="334" mass="37847">MVVVRLLGEASLIVRAYRQCWVAVLEANDIFESVERRVRSGLRVALAIGKVYLNCAVALLGISNIYTAWFIAWLWSPTEEFSVVGYLLRVLYVIEEGGCWDRCVSLIHYLKNSSRLLPSLPIIITAYDLQQVGSRAVFSSRPQAVRQYSLFSHRLSVAFANGRRVGLISVNGRDYLGGSADSNALTYVSIDLSDPDPPTRRGKNVFSSFTDTIAFLVDVYNEMDPRLRPHFTHPSRLITPPPTQYQLTEDIFRHTRGQWNGCRKAAYWWVDNANVLRHWGIFILFGDKAADEFLVCIDSDLWICSTEPPVASGRRPDERYPRTAARIREKVVAA</sequence>
<dbReference type="AlphaFoldDB" id="A0A0G4GYP7"/>
<reference evidence="2 3" key="1">
    <citation type="submission" date="2014-11" db="EMBL/GenBank/DDBJ databases">
        <authorList>
            <person name="Zhu J."/>
            <person name="Qi W."/>
            <person name="Song R."/>
        </authorList>
    </citation>
    <scope>NUCLEOTIDE SEQUENCE [LARGE SCALE GENOMIC DNA]</scope>
</reference>
<gene>
    <name evidence="2" type="ORF">Vbra_10440</name>
</gene>
<name>A0A0G4GYP7_VITBC</name>
<evidence type="ECO:0000313" key="2">
    <source>
        <dbReference type="EMBL" id="CEM36331.1"/>
    </source>
</evidence>
<keyword evidence="1" id="KW-0472">Membrane</keyword>
<keyword evidence="3" id="KW-1185">Reference proteome</keyword>
<dbReference type="VEuPathDB" id="CryptoDB:Vbra_10440"/>
<feature type="transmembrane region" description="Helical" evidence="1">
    <location>
        <begin position="51"/>
        <end position="75"/>
    </location>
</feature>
<keyword evidence="1" id="KW-0812">Transmembrane</keyword>
<dbReference type="Proteomes" id="UP000041254">
    <property type="component" value="Unassembled WGS sequence"/>
</dbReference>
<accession>A0A0G4GYP7</accession>